<comment type="caution">
    <text evidence="2">The sequence shown here is derived from an EMBL/GenBank/DDBJ whole genome shotgun (WGS) entry which is preliminary data.</text>
</comment>
<dbReference type="InterPro" id="IPR036397">
    <property type="entry name" value="RNaseH_sf"/>
</dbReference>
<name>A0A4Y2S4K8_ARAVE</name>
<dbReference type="Gene3D" id="3.30.420.10">
    <property type="entry name" value="Ribonuclease H-like superfamily/Ribonuclease H"/>
    <property type="match status" value="1"/>
</dbReference>
<reference evidence="2 3" key="1">
    <citation type="journal article" date="2019" name="Sci. Rep.">
        <title>Orb-weaving spider Araneus ventricosus genome elucidates the spidroin gene catalogue.</title>
        <authorList>
            <person name="Kono N."/>
            <person name="Nakamura H."/>
            <person name="Ohtoshi R."/>
            <person name="Moran D.A.P."/>
            <person name="Shinohara A."/>
            <person name="Yoshida Y."/>
            <person name="Fujiwara M."/>
            <person name="Mori M."/>
            <person name="Tomita M."/>
            <person name="Arakawa K."/>
        </authorList>
    </citation>
    <scope>NUCLEOTIDE SEQUENCE [LARGE SCALE GENOMIC DNA]</scope>
</reference>
<protein>
    <recommendedName>
        <fullName evidence="1">Tc1-like transposase DDE domain-containing protein</fullName>
    </recommendedName>
</protein>
<evidence type="ECO:0000313" key="2">
    <source>
        <dbReference type="EMBL" id="GBN82917.1"/>
    </source>
</evidence>
<feature type="domain" description="Tc1-like transposase DDE" evidence="1">
    <location>
        <begin position="52"/>
        <end position="101"/>
    </location>
</feature>
<evidence type="ECO:0000259" key="1">
    <source>
        <dbReference type="Pfam" id="PF13358"/>
    </source>
</evidence>
<dbReference type="Proteomes" id="UP000499080">
    <property type="component" value="Unassembled WGS sequence"/>
</dbReference>
<proteinExistence type="predicted"/>
<organism evidence="2 3">
    <name type="scientific">Araneus ventricosus</name>
    <name type="common">Orbweaver spider</name>
    <name type="synonym">Epeira ventricosa</name>
    <dbReference type="NCBI Taxonomy" id="182803"/>
    <lineage>
        <taxon>Eukaryota</taxon>
        <taxon>Metazoa</taxon>
        <taxon>Ecdysozoa</taxon>
        <taxon>Arthropoda</taxon>
        <taxon>Chelicerata</taxon>
        <taxon>Arachnida</taxon>
        <taxon>Araneae</taxon>
        <taxon>Araneomorphae</taxon>
        <taxon>Entelegynae</taxon>
        <taxon>Araneoidea</taxon>
        <taxon>Araneidae</taxon>
        <taxon>Araneus</taxon>
    </lineage>
</organism>
<evidence type="ECO:0000313" key="3">
    <source>
        <dbReference type="Proteomes" id="UP000499080"/>
    </source>
</evidence>
<dbReference type="EMBL" id="BGPR01019781">
    <property type="protein sequence ID" value="GBN82917.1"/>
    <property type="molecule type" value="Genomic_DNA"/>
</dbReference>
<dbReference type="GO" id="GO:0003676">
    <property type="term" value="F:nucleic acid binding"/>
    <property type="evidence" value="ECO:0007669"/>
    <property type="project" value="InterPro"/>
</dbReference>
<gene>
    <name evidence="2" type="ORF">AVEN_125324_1</name>
</gene>
<accession>A0A4Y2S4K8</accession>
<dbReference type="AlphaFoldDB" id="A0A4Y2S4K8"/>
<dbReference type="InterPro" id="IPR038717">
    <property type="entry name" value="Tc1-like_DDE_dom"/>
</dbReference>
<keyword evidence="3" id="KW-1185">Reference proteome</keyword>
<dbReference type="Pfam" id="PF13358">
    <property type="entry name" value="DDE_3"/>
    <property type="match status" value="1"/>
</dbReference>
<sequence length="141" mass="16374">MGRLQFALYRTPDTSRDQSDRGRYISILSDHLHSYMSIVHSDGFGQFQQASATLHTSKVATKWLQEHFIDFIHFHWPPKSPEMNIIEPIWVVLQRAVQKRSPPPRTHMDLSTALQDSWCKLPPSCLQTLVDFMPRRVAAFL</sequence>